<reference evidence="3" key="2">
    <citation type="submission" date="2015-01" db="EMBL/GenBank/DDBJ databases">
        <title>Evolutionary Origins and Diversification of the Mycorrhizal Mutualists.</title>
        <authorList>
            <consortium name="DOE Joint Genome Institute"/>
            <consortium name="Mycorrhizal Genomics Consortium"/>
            <person name="Kohler A."/>
            <person name="Kuo A."/>
            <person name="Nagy L.G."/>
            <person name="Floudas D."/>
            <person name="Copeland A."/>
            <person name="Barry K.W."/>
            <person name="Cichocki N."/>
            <person name="Veneault-Fourrey C."/>
            <person name="LaButti K."/>
            <person name="Lindquist E.A."/>
            <person name="Lipzen A."/>
            <person name="Lundell T."/>
            <person name="Morin E."/>
            <person name="Murat C."/>
            <person name="Riley R."/>
            <person name="Ohm R."/>
            <person name="Sun H."/>
            <person name="Tunlid A."/>
            <person name="Henrissat B."/>
            <person name="Grigoriev I.V."/>
            <person name="Hibbett D.S."/>
            <person name="Martin F."/>
        </authorList>
    </citation>
    <scope>NUCLEOTIDE SEQUENCE [LARGE SCALE GENOMIC DNA]</scope>
    <source>
        <strain evidence="3">LaAM-08-1</strain>
    </source>
</reference>
<dbReference type="HOGENOM" id="CLU_1749979_0_0_1"/>
<protein>
    <recommendedName>
        <fullName evidence="4">Secreted protein</fullName>
    </recommendedName>
</protein>
<dbReference type="Proteomes" id="UP000054477">
    <property type="component" value="Unassembled WGS sequence"/>
</dbReference>
<reference evidence="2 3" key="1">
    <citation type="submission" date="2014-04" db="EMBL/GenBank/DDBJ databases">
        <authorList>
            <consortium name="DOE Joint Genome Institute"/>
            <person name="Kuo A."/>
            <person name="Kohler A."/>
            <person name="Nagy L.G."/>
            <person name="Floudas D."/>
            <person name="Copeland A."/>
            <person name="Barry K.W."/>
            <person name="Cichocki N."/>
            <person name="Veneault-Fourrey C."/>
            <person name="LaButti K."/>
            <person name="Lindquist E.A."/>
            <person name="Lipzen A."/>
            <person name="Lundell T."/>
            <person name="Morin E."/>
            <person name="Murat C."/>
            <person name="Sun H."/>
            <person name="Tunlid A."/>
            <person name="Henrissat B."/>
            <person name="Grigoriev I.V."/>
            <person name="Hibbett D.S."/>
            <person name="Martin F."/>
            <person name="Nordberg H.P."/>
            <person name="Cantor M.N."/>
            <person name="Hua S.X."/>
        </authorList>
    </citation>
    <scope>NUCLEOTIDE SEQUENCE [LARGE SCALE GENOMIC DNA]</scope>
    <source>
        <strain evidence="2 3">LaAM-08-1</strain>
    </source>
</reference>
<dbReference type="EMBL" id="KN838617">
    <property type="protein sequence ID" value="KIK00835.1"/>
    <property type="molecule type" value="Genomic_DNA"/>
</dbReference>
<keyword evidence="3" id="KW-1185">Reference proteome</keyword>
<evidence type="ECO:0000256" key="1">
    <source>
        <dbReference type="SAM" id="SignalP"/>
    </source>
</evidence>
<evidence type="ECO:0008006" key="4">
    <source>
        <dbReference type="Google" id="ProtNLM"/>
    </source>
</evidence>
<dbReference type="AlphaFoldDB" id="A0A0C9WQZ6"/>
<evidence type="ECO:0000313" key="2">
    <source>
        <dbReference type="EMBL" id="KIK00835.1"/>
    </source>
</evidence>
<organism evidence="2 3">
    <name type="scientific">Laccaria amethystina LaAM-08-1</name>
    <dbReference type="NCBI Taxonomy" id="1095629"/>
    <lineage>
        <taxon>Eukaryota</taxon>
        <taxon>Fungi</taxon>
        <taxon>Dikarya</taxon>
        <taxon>Basidiomycota</taxon>
        <taxon>Agaricomycotina</taxon>
        <taxon>Agaricomycetes</taxon>
        <taxon>Agaricomycetidae</taxon>
        <taxon>Agaricales</taxon>
        <taxon>Agaricineae</taxon>
        <taxon>Hydnangiaceae</taxon>
        <taxon>Laccaria</taxon>
    </lineage>
</organism>
<proteinExistence type="predicted"/>
<gene>
    <name evidence="2" type="ORF">K443DRAFT_7338</name>
</gene>
<feature type="signal peptide" evidence="1">
    <location>
        <begin position="1"/>
        <end position="21"/>
    </location>
</feature>
<keyword evidence="1" id="KW-0732">Signal</keyword>
<evidence type="ECO:0000313" key="3">
    <source>
        <dbReference type="Proteomes" id="UP000054477"/>
    </source>
</evidence>
<feature type="chain" id="PRO_5002222476" description="Secreted protein" evidence="1">
    <location>
        <begin position="22"/>
        <end position="149"/>
    </location>
</feature>
<accession>A0A0C9WQZ6</accession>
<sequence>MTPRLLVTNLYCIFWRLVSYATTWCAVDRLPHLPAIFHVLQNASFCLSDECQVASVFQVYSSPVDALTQRKDVVHHLRHSILEVSAETASSTSGTQCKDEHVHFIRAQHQTRAIVEMHTDAPVRQRVPHPILVAVVNPTHDEYILFRKG</sequence>
<name>A0A0C9WQZ6_9AGAR</name>